<organism evidence="2 3">
    <name type="scientific">Roseicyclus elongatus DSM 19469</name>
    <dbReference type="NCBI Taxonomy" id="1294273"/>
    <lineage>
        <taxon>Bacteria</taxon>
        <taxon>Pseudomonadati</taxon>
        <taxon>Pseudomonadota</taxon>
        <taxon>Alphaproteobacteria</taxon>
        <taxon>Rhodobacterales</taxon>
        <taxon>Roseobacteraceae</taxon>
        <taxon>Roseicyclus</taxon>
    </lineage>
</organism>
<keyword evidence="1" id="KW-0472">Membrane</keyword>
<evidence type="ECO:0000313" key="2">
    <source>
        <dbReference type="EMBL" id="AHM04127.1"/>
    </source>
</evidence>
<feature type="transmembrane region" description="Helical" evidence="1">
    <location>
        <begin position="44"/>
        <end position="70"/>
    </location>
</feature>
<accession>W8S1S5</accession>
<dbReference type="HOGENOM" id="CLU_2619788_0_0_5"/>
<dbReference type="AlphaFoldDB" id="W8S1S5"/>
<name>W8S1S5_9RHOB</name>
<keyword evidence="1" id="KW-1133">Transmembrane helix</keyword>
<dbReference type="STRING" id="1294273.roselon_01761"/>
<sequence length="78" mass="7735">MTYGLGVVTGTGLWVLAWRVWTLGPADAGIAGRRSGLVGGVVDGMTATIGAAATAGIIAALGLAALIYAIRLGRKQAP</sequence>
<reference evidence="2 3" key="1">
    <citation type="submission" date="2013-03" db="EMBL/GenBank/DDBJ databases">
        <authorList>
            <person name="Fiebig A."/>
            <person name="Goeker M."/>
            <person name="Klenk H.-P.P."/>
        </authorList>
    </citation>
    <scope>NUCLEOTIDE SEQUENCE [LARGE SCALE GENOMIC DNA]</scope>
    <source>
        <strain evidence="3">DSM 19469</strain>
    </source>
</reference>
<protein>
    <submittedName>
        <fullName evidence="2">Uncharacterized protein</fullName>
    </submittedName>
</protein>
<evidence type="ECO:0000313" key="3">
    <source>
        <dbReference type="Proteomes" id="UP000019593"/>
    </source>
</evidence>
<evidence type="ECO:0000256" key="1">
    <source>
        <dbReference type="SAM" id="Phobius"/>
    </source>
</evidence>
<dbReference type="Proteomes" id="UP000019593">
    <property type="component" value="Chromosome"/>
</dbReference>
<keyword evidence="1" id="KW-0812">Transmembrane</keyword>
<keyword evidence="3" id="KW-1185">Reference proteome</keyword>
<dbReference type="KEGG" id="red:roselon_01761"/>
<gene>
    <name evidence="2" type="ORF">roselon_01761</name>
</gene>
<dbReference type="EMBL" id="CP004372">
    <property type="protein sequence ID" value="AHM04127.1"/>
    <property type="molecule type" value="Genomic_DNA"/>
</dbReference>
<proteinExistence type="predicted"/>